<dbReference type="EMBL" id="JAVIJP010000018">
    <property type="protein sequence ID" value="KAL3639182.1"/>
    <property type="molecule type" value="Genomic_DNA"/>
</dbReference>
<accession>A0ABD3DEE1</accession>
<evidence type="ECO:0000313" key="1">
    <source>
        <dbReference type="EMBL" id="KAL3639182.1"/>
    </source>
</evidence>
<comment type="caution">
    <text evidence="1">The sequence shown here is derived from an EMBL/GenBank/DDBJ whole genome shotgun (WGS) entry which is preliminary data.</text>
</comment>
<dbReference type="Proteomes" id="UP001632038">
    <property type="component" value="Unassembled WGS sequence"/>
</dbReference>
<organism evidence="1 2">
    <name type="scientific">Castilleja foliolosa</name>
    <dbReference type="NCBI Taxonomy" id="1961234"/>
    <lineage>
        <taxon>Eukaryota</taxon>
        <taxon>Viridiplantae</taxon>
        <taxon>Streptophyta</taxon>
        <taxon>Embryophyta</taxon>
        <taxon>Tracheophyta</taxon>
        <taxon>Spermatophyta</taxon>
        <taxon>Magnoliopsida</taxon>
        <taxon>eudicotyledons</taxon>
        <taxon>Gunneridae</taxon>
        <taxon>Pentapetalae</taxon>
        <taxon>asterids</taxon>
        <taxon>lamiids</taxon>
        <taxon>Lamiales</taxon>
        <taxon>Orobanchaceae</taxon>
        <taxon>Pedicularideae</taxon>
        <taxon>Castillejinae</taxon>
        <taxon>Castilleja</taxon>
    </lineage>
</organism>
<reference evidence="2" key="1">
    <citation type="journal article" date="2024" name="IScience">
        <title>Strigolactones Initiate the Formation of Haustorium-like Structures in Castilleja.</title>
        <authorList>
            <person name="Buerger M."/>
            <person name="Peterson D."/>
            <person name="Chory J."/>
        </authorList>
    </citation>
    <scope>NUCLEOTIDE SEQUENCE [LARGE SCALE GENOMIC DNA]</scope>
</reference>
<gene>
    <name evidence="1" type="ORF">CASFOL_017089</name>
</gene>
<proteinExistence type="predicted"/>
<keyword evidence="2" id="KW-1185">Reference proteome</keyword>
<dbReference type="AlphaFoldDB" id="A0ABD3DEE1"/>
<evidence type="ECO:0000313" key="2">
    <source>
        <dbReference type="Proteomes" id="UP001632038"/>
    </source>
</evidence>
<protein>
    <submittedName>
        <fullName evidence="1">Uncharacterized protein</fullName>
    </submittedName>
</protein>
<sequence length="34" mass="3954">MAERAEEELRQTPLSSSRCLTQYHSICVPVTDRF</sequence>
<name>A0ABD3DEE1_9LAMI</name>